<evidence type="ECO:0000256" key="1">
    <source>
        <dbReference type="ARBA" id="ARBA00010609"/>
    </source>
</evidence>
<dbReference type="GO" id="GO:0005507">
    <property type="term" value="F:copper ion binding"/>
    <property type="evidence" value="ECO:0007669"/>
    <property type="project" value="InterPro"/>
</dbReference>
<dbReference type="InterPro" id="IPR008972">
    <property type="entry name" value="Cupredoxin"/>
</dbReference>
<dbReference type="Proteomes" id="UP000016931">
    <property type="component" value="Unassembled WGS sequence"/>
</dbReference>
<dbReference type="Pfam" id="PF00394">
    <property type="entry name" value="Cu-oxidase"/>
    <property type="match status" value="1"/>
</dbReference>
<dbReference type="EMBL" id="KB456268">
    <property type="protein sequence ID" value="EMF09985.1"/>
    <property type="molecule type" value="Genomic_DNA"/>
</dbReference>
<dbReference type="GO" id="GO:0016491">
    <property type="term" value="F:oxidoreductase activity"/>
    <property type="evidence" value="ECO:0007669"/>
    <property type="project" value="UniProtKB-KW"/>
</dbReference>
<organism evidence="8 9">
    <name type="scientific">Sphaerulina musiva (strain SO2202)</name>
    <name type="common">Poplar stem canker fungus</name>
    <name type="synonym">Septoria musiva</name>
    <dbReference type="NCBI Taxonomy" id="692275"/>
    <lineage>
        <taxon>Eukaryota</taxon>
        <taxon>Fungi</taxon>
        <taxon>Dikarya</taxon>
        <taxon>Ascomycota</taxon>
        <taxon>Pezizomycotina</taxon>
        <taxon>Dothideomycetes</taxon>
        <taxon>Dothideomycetidae</taxon>
        <taxon>Mycosphaerellales</taxon>
        <taxon>Mycosphaerellaceae</taxon>
        <taxon>Sphaerulina</taxon>
    </lineage>
</organism>
<evidence type="ECO:0000259" key="5">
    <source>
        <dbReference type="Pfam" id="PF00394"/>
    </source>
</evidence>
<dbReference type="OrthoDB" id="2121828at2759"/>
<dbReference type="InterPro" id="IPR011707">
    <property type="entry name" value="Cu-oxidase-like_N"/>
</dbReference>
<protein>
    <submittedName>
        <fullName evidence="8">Cu-oxidase_3-domain-containing protein</fullName>
    </submittedName>
</protein>
<dbReference type="Gene3D" id="2.60.40.420">
    <property type="entry name" value="Cupredoxins - blue copper proteins"/>
    <property type="match status" value="3"/>
</dbReference>
<reference evidence="8 9" key="1">
    <citation type="journal article" date="2012" name="PLoS Pathog.">
        <title>Diverse lifestyles and strategies of plant pathogenesis encoded in the genomes of eighteen Dothideomycetes fungi.</title>
        <authorList>
            <person name="Ohm R.A."/>
            <person name="Feau N."/>
            <person name="Henrissat B."/>
            <person name="Schoch C.L."/>
            <person name="Horwitz B.A."/>
            <person name="Barry K.W."/>
            <person name="Condon B.J."/>
            <person name="Copeland A.C."/>
            <person name="Dhillon B."/>
            <person name="Glaser F."/>
            <person name="Hesse C.N."/>
            <person name="Kosti I."/>
            <person name="LaButti K."/>
            <person name="Lindquist E.A."/>
            <person name="Lucas S."/>
            <person name="Salamov A.A."/>
            <person name="Bradshaw R.E."/>
            <person name="Ciuffetti L."/>
            <person name="Hamelin R.C."/>
            <person name="Kema G.H.J."/>
            <person name="Lawrence C."/>
            <person name="Scott J.A."/>
            <person name="Spatafora J.W."/>
            <person name="Turgeon B.G."/>
            <person name="de Wit P.J.G.M."/>
            <person name="Zhong S."/>
            <person name="Goodwin S.B."/>
            <person name="Grigoriev I.V."/>
        </authorList>
    </citation>
    <scope>NUCLEOTIDE SEQUENCE [LARGE SCALE GENOMIC DNA]</scope>
    <source>
        <strain evidence="8 9">SO2202</strain>
    </source>
</reference>
<evidence type="ECO:0000259" key="6">
    <source>
        <dbReference type="Pfam" id="PF07731"/>
    </source>
</evidence>
<dbReference type="eggNOG" id="KOG1263">
    <property type="taxonomic scope" value="Eukaryota"/>
</dbReference>
<dbReference type="STRING" id="692275.M3BTM3"/>
<dbReference type="CDD" id="cd13854">
    <property type="entry name" value="CuRO_1_MaLCC_like"/>
    <property type="match status" value="1"/>
</dbReference>
<evidence type="ECO:0000256" key="4">
    <source>
        <dbReference type="ARBA" id="ARBA00023008"/>
    </source>
</evidence>
<dbReference type="OMA" id="MAPAGGY"/>
<dbReference type="PROSITE" id="PS00079">
    <property type="entry name" value="MULTICOPPER_OXIDASE1"/>
    <property type="match status" value="1"/>
</dbReference>
<keyword evidence="9" id="KW-1185">Reference proteome</keyword>
<keyword evidence="3" id="KW-0560">Oxidoreductase</keyword>
<evidence type="ECO:0000259" key="7">
    <source>
        <dbReference type="Pfam" id="PF07732"/>
    </source>
</evidence>
<dbReference type="PANTHER" id="PTHR11709:SF71">
    <property type="entry name" value="OXIDOREDUCTASE TPCJ"/>
    <property type="match status" value="1"/>
</dbReference>
<dbReference type="InterPro" id="IPR001117">
    <property type="entry name" value="Cu-oxidase_2nd"/>
</dbReference>
<proteinExistence type="inferred from homology"/>
<feature type="domain" description="Plastocyanin-like" evidence="5">
    <location>
        <begin position="172"/>
        <end position="371"/>
    </location>
</feature>
<dbReference type="CDD" id="cd13901">
    <property type="entry name" value="CuRO_3_MaLCC_like"/>
    <property type="match status" value="1"/>
</dbReference>
<dbReference type="AlphaFoldDB" id="M3BTM3"/>
<dbReference type="InterPro" id="IPR033138">
    <property type="entry name" value="Cu_oxidase_CS"/>
</dbReference>
<feature type="domain" description="Plastocyanin-like" evidence="7">
    <location>
        <begin position="52"/>
        <end position="162"/>
    </location>
</feature>
<dbReference type="InterPro" id="IPR011706">
    <property type="entry name" value="Cu-oxidase_C"/>
</dbReference>
<name>M3BTM3_SPHMS</name>
<dbReference type="InterPro" id="IPR045087">
    <property type="entry name" value="Cu-oxidase_fam"/>
</dbReference>
<dbReference type="RefSeq" id="XP_016758106.1">
    <property type="nucleotide sequence ID" value="XM_016907776.1"/>
</dbReference>
<dbReference type="Pfam" id="PF07732">
    <property type="entry name" value="Cu-oxidase_3"/>
    <property type="match status" value="1"/>
</dbReference>
<keyword evidence="4" id="KW-0186">Copper</keyword>
<keyword evidence="2" id="KW-0479">Metal-binding</keyword>
<evidence type="ECO:0000256" key="2">
    <source>
        <dbReference type="ARBA" id="ARBA00022723"/>
    </source>
</evidence>
<evidence type="ECO:0000313" key="8">
    <source>
        <dbReference type="EMBL" id="EMF09985.1"/>
    </source>
</evidence>
<comment type="similarity">
    <text evidence="1">Belongs to the multicopper oxidase family.</text>
</comment>
<dbReference type="InterPro" id="IPR002355">
    <property type="entry name" value="Cu_oxidase_Cu_BS"/>
</dbReference>
<dbReference type="PROSITE" id="PS00080">
    <property type="entry name" value="MULTICOPPER_OXIDASE2"/>
    <property type="match status" value="1"/>
</dbReference>
<dbReference type="SUPFAM" id="SSF49503">
    <property type="entry name" value="Cupredoxins"/>
    <property type="match status" value="3"/>
</dbReference>
<sequence length="614" mass="68880">MTGYRSCNGAHDRNCWLRPSNSKDTHYNIHTKYDTPGDDFTPYWLDVDLLPIAPDGYLKTVGQVFNGTYPGPHLEGCWGDTFVVHVTNKIPNLGTTIHWHGIRQLHTNQHDGVNGVTQCPIAYGQTYTYRFHAQQYGHTWYHSHYQTQYSDGVAGPLTIYGPSSNDWDETFTPIMMQDWVHENSSIAFKQELAKAIPVGDGLLLGGVNQFKCSSLDPKCCDACNSATCDIAEGENPEYCCTPDPSCFKTVNGVKTILKGSKYNQTFEEGKRYLLQLINASSESMFIFSIDDHDFEVIAADLVPIVPYKTDSVFVAIGQRYQIIVTAKPKKKSPLCRGDITRCNYWIRTRIATGCGTVAQGDEETGIIQYSPNRAANVFPETISGNDREACRDEPTELLRPVVQWNASDLRNNRDNYTYEAGFNNRTTNGAFRWELKDEPMFLNYSNPSLLNVGNPGYFTEEIAPANYTNPAWNDGFVYLVITANNVLNVPGKIGVPVAHPIHLHGHDFVILAQIDREWDGTIPVMNTDNPTRRDTALLYAGGYLALAFKLDNPGIWLVHCHIAWHASSGLALNIIERQDEIVGGLKMGSLDETREVCREWEEMGLEYQQEDSGI</sequence>
<evidence type="ECO:0000313" key="9">
    <source>
        <dbReference type="Proteomes" id="UP000016931"/>
    </source>
</evidence>
<evidence type="ECO:0000256" key="3">
    <source>
        <dbReference type="ARBA" id="ARBA00023002"/>
    </source>
</evidence>
<dbReference type="Pfam" id="PF07731">
    <property type="entry name" value="Cu-oxidase_2"/>
    <property type="match status" value="1"/>
</dbReference>
<accession>M3BTM3</accession>
<dbReference type="GeneID" id="27904913"/>
<dbReference type="PANTHER" id="PTHR11709">
    <property type="entry name" value="MULTI-COPPER OXIDASE"/>
    <property type="match status" value="1"/>
</dbReference>
<feature type="domain" description="Plastocyanin-like" evidence="6">
    <location>
        <begin position="475"/>
        <end position="579"/>
    </location>
</feature>
<gene>
    <name evidence="8" type="ORF">SEPMUDRAFT_158192</name>
</gene>
<dbReference type="HOGENOM" id="CLU_006504_3_2_1"/>